<dbReference type="Proteomes" id="UP000076489">
    <property type="component" value="Unassembled WGS sequence"/>
</dbReference>
<evidence type="ECO:0000313" key="2">
    <source>
        <dbReference type="EMBL" id="KZN20659.1"/>
    </source>
</evidence>
<dbReference type="RefSeq" id="WP_063340704.1">
    <property type="nucleotide sequence ID" value="NZ_LUKJ01000002.1"/>
</dbReference>
<dbReference type="EMBL" id="LUKJ01000002">
    <property type="protein sequence ID" value="KZN20659.1"/>
    <property type="molecule type" value="Genomic_DNA"/>
</dbReference>
<sequence>MTDRLKSGLRAFLSRYNFRGECRDYDINDTSAWRPPLAVRIAMFMTYVISQGCTLFFGGVRVFIVYPIGVLVFGALVVAAIDSDVAPDVTLVSGIYEIVTSSIQGAPSGQINLYKCADPAVPIDKGASICQHPIVTAVPLSEGIPILAAKLTDMLRAFYVLSVILVLGAMMMSAKWLTRNDKLLKGAIGKFSPAVGATASCATRVAEQSPNAVKRQD</sequence>
<gene>
    <name evidence="2" type="ORF">A1D17_03715</name>
</gene>
<keyword evidence="1" id="KW-0472">Membrane</keyword>
<feature type="transmembrane region" description="Helical" evidence="1">
    <location>
        <begin position="37"/>
        <end position="57"/>
    </location>
</feature>
<reference evidence="2 3" key="2">
    <citation type="journal article" date="2018" name="Nature">
        <title>Mutant phenotypes for thousands of bacterial genes of unknown function.</title>
        <authorList>
            <person name="Price M.N."/>
            <person name="Wetmore K.M."/>
            <person name="Waters R.J."/>
            <person name="Callaghan M."/>
            <person name="Ray J."/>
            <person name="Liu H."/>
            <person name="Kuehl J.V."/>
            <person name="Melnyk R.A."/>
            <person name="Lamson J.S."/>
            <person name="Suh Y."/>
            <person name="Carlson H.K."/>
            <person name="Esquivel Z."/>
            <person name="Sadeeshkumar H."/>
            <person name="Chakraborty R."/>
            <person name="Zane G.M."/>
            <person name="Rubin B.E."/>
            <person name="Wall J.D."/>
            <person name="Visel A."/>
            <person name="Bristow J."/>
            <person name="Blow M.J."/>
            <person name="Arkin A.P."/>
            <person name="Deutschbauer A.M."/>
        </authorList>
    </citation>
    <scope>NUCLEOTIDE SEQUENCE [LARGE SCALE GENOMIC DNA]</scope>
    <source>
        <strain evidence="2 3">FW300-N1B4</strain>
    </source>
</reference>
<evidence type="ECO:0000313" key="3">
    <source>
        <dbReference type="Proteomes" id="UP000076489"/>
    </source>
</evidence>
<feature type="transmembrane region" description="Helical" evidence="1">
    <location>
        <begin position="64"/>
        <end position="81"/>
    </location>
</feature>
<keyword evidence="1" id="KW-0812">Transmembrane</keyword>
<evidence type="ECO:0000256" key="1">
    <source>
        <dbReference type="SAM" id="Phobius"/>
    </source>
</evidence>
<keyword evidence="1" id="KW-1133">Transmembrane helix</keyword>
<name>A0A166QPT7_PSEFL</name>
<accession>A0A166QPT7</accession>
<reference evidence="3" key="1">
    <citation type="submission" date="2016-03" db="EMBL/GenBank/DDBJ databases">
        <authorList>
            <person name="Ray J."/>
            <person name="Price M."/>
            <person name="Deutschbauer A."/>
        </authorList>
    </citation>
    <scope>NUCLEOTIDE SEQUENCE [LARGE SCALE GENOMIC DNA]</scope>
    <source>
        <strain evidence="3">FW300-N1B4</strain>
    </source>
</reference>
<proteinExistence type="predicted"/>
<protein>
    <submittedName>
        <fullName evidence="2">Uncharacterized protein</fullName>
    </submittedName>
</protein>
<organism evidence="2 3">
    <name type="scientific">Pseudomonas fluorescens</name>
    <dbReference type="NCBI Taxonomy" id="294"/>
    <lineage>
        <taxon>Bacteria</taxon>
        <taxon>Pseudomonadati</taxon>
        <taxon>Pseudomonadota</taxon>
        <taxon>Gammaproteobacteria</taxon>
        <taxon>Pseudomonadales</taxon>
        <taxon>Pseudomonadaceae</taxon>
        <taxon>Pseudomonas</taxon>
    </lineage>
</organism>
<feature type="transmembrane region" description="Helical" evidence="1">
    <location>
        <begin position="157"/>
        <end position="177"/>
    </location>
</feature>
<dbReference type="AlphaFoldDB" id="A0A166QPT7"/>
<comment type="caution">
    <text evidence="2">The sequence shown here is derived from an EMBL/GenBank/DDBJ whole genome shotgun (WGS) entry which is preliminary data.</text>
</comment>